<name>A0ACB6RBG4_9PLEO</name>
<evidence type="ECO:0000313" key="1">
    <source>
        <dbReference type="EMBL" id="KAF2475672.1"/>
    </source>
</evidence>
<evidence type="ECO:0000313" key="2">
    <source>
        <dbReference type="Proteomes" id="UP000799755"/>
    </source>
</evidence>
<protein>
    <submittedName>
        <fullName evidence="1">Uncharacterized protein</fullName>
    </submittedName>
</protein>
<dbReference type="EMBL" id="MU003495">
    <property type="protein sequence ID" value="KAF2475672.1"/>
    <property type="molecule type" value="Genomic_DNA"/>
</dbReference>
<keyword evidence="2" id="KW-1185">Reference proteome</keyword>
<reference evidence="1" key="1">
    <citation type="journal article" date="2020" name="Stud. Mycol.">
        <title>101 Dothideomycetes genomes: a test case for predicting lifestyles and emergence of pathogens.</title>
        <authorList>
            <person name="Haridas S."/>
            <person name="Albert R."/>
            <person name="Binder M."/>
            <person name="Bloem J."/>
            <person name="Labutti K."/>
            <person name="Salamov A."/>
            <person name="Andreopoulos B."/>
            <person name="Baker S."/>
            <person name="Barry K."/>
            <person name="Bills G."/>
            <person name="Bluhm B."/>
            <person name="Cannon C."/>
            <person name="Castanera R."/>
            <person name="Culley D."/>
            <person name="Daum C."/>
            <person name="Ezra D."/>
            <person name="Gonzalez J."/>
            <person name="Henrissat B."/>
            <person name="Kuo A."/>
            <person name="Liang C."/>
            <person name="Lipzen A."/>
            <person name="Lutzoni F."/>
            <person name="Magnuson J."/>
            <person name="Mondo S."/>
            <person name="Nolan M."/>
            <person name="Ohm R."/>
            <person name="Pangilinan J."/>
            <person name="Park H.-J."/>
            <person name="Ramirez L."/>
            <person name="Alfaro M."/>
            <person name="Sun H."/>
            <person name="Tritt A."/>
            <person name="Yoshinaga Y."/>
            <person name="Zwiers L.-H."/>
            <person name="Turgeon B."/>
            <person name="Goodwin S."/>
            <person name="Spatafora J."/>
            <person name="Crous P."/>
            <person name="Grigoriev I."/>
        </authorList>
    </citation>
    <scope>NUCLEOTIDE SEQUENCE</scope>
    <source>
        <strain evidence="1">ATCC 200398</strain>
    </source>
</reference>
<gene>
    <name evidence="1" type="ORF">BDR25DRAFT_212712</name>
</gene>
<organism evidence="1 2">
    <name type="scientific">Lindgomyces ingoldianus</name>
    <dbReference type="NCBI Taxonomy" id="673940"/>
    <lineage>
        <taxon>Eukaryota</taxon>
        <taxon>Fungi</taxon>
        <taxon>Dikarya</taxon>
        <taxon>Ascomycota</taxon>
        <taxon>Pezizomycotina</taxon>
        <taxon>Dothideomycetes</taxon>
        <taxon>Pleosporomycetidae</taxon>
        <taxon>Pleosporales</taxon>
        <taxon>Lindgomycetaceae</taxon>
        <taxon>Lindgomyces</taxon>
    </lineage>
</organism>
<sequence>SDVDTQLYGYGKVADKADFATAPKPGMFDIKRKAMHRRWKDVAATGISPQDAEKKYLQMAEDLKNKYSPVD</sequence>
<comment type="caution">
    <text evidence="1">The sequence shown here is derived from an EMBL/GenBank/DDBJ whole genome shotgun (WGS) entry which is preliminary data.</text>
</comment>
<dbReference type="Proteomes" id="UP000799755">
    <property type="component" value="Unassembled WGS sequence"/>
</dbReference>
<feature type="non-terminal residue" evidence="1">
    <location>
        <position position="1"/>
    </location>
</feature>
<accession>A0ACB6RBG4</accession>
<proteinExistence type="predicted"/>